<evidence type="ECO:0000256" key="4">
    <source>
        <dbReference type="ARBA" id="ARBA00022475"/>
    </source>
</evidence>
<keyword evidence="3" id="KW-0813">Transport</keyword>
<sequence>MALVFEALGNVILPVVIVAGLGAFLAAKFPIDQLTVSRITLYLLSPALILDVILKTPVKAAEALQLGAAYLLTLLLCLLLGYLIGGRGPEDRRRSLSAGVGIWNSGNMGLPIALFTFGQAGFERATVLFLASFIGMYIFGPAVYTVGRGGGDPLSVLRGMFRLPAIWVAAGAILLRALHVQPPEGITRGVALMAQATLPMVLLALGLQLGSGGWPRLGTRIWLATAARLIGGPLIALACGKLLHLSALNLQVLVLSASMPTAVNALLIAREYHADTQTVAAVATLSTLASVLTIAAVVTLLPFIR</sequence>
<dbReference type="PANTHER" id="PTHR36838">
    <property type="entry name" value="AUXIN EFFLUX CARRIER FAMILY PROTEIN"/>
    <property type="match status" value="1"/>
</dbReference>
<keyword evidence="5 8" id="KW-0812">Transmembrane</keyword>
<evidence type="ECO:0000256" key="6">
    <source>
        <dbReference type="ARBA" id="ARBA00022989"/>
    </source>
</evidence>
<evidence type="ECO:0000256" key="3">
    <source>
        <dbReference type="ARBA" id="ARBA00022448"/>
    </source>
</evidence>
<keyword evidence="10" id="KW-1185">Reference proteome</keyword>
<evidence type="ECO:0000313" key="10">
    <source>
        <dbReference type="Proteomes" id="UP000286287"/>
    </source>
</evidence>
<keyword evidence="4" id="KW-1003">Cell membrane</keyword>
<keyword evidence="7 8" id="KW-0472">Membrane</keyword>
<accession>A0A418V8V9</accession>
<dbReference type="Pfam" id="PF03547">
    <property type="entry name" value="Mem_trans"/>
    <property type="match status" value="1"/>
</dbReference>
<evidence type="ECO:0000256" key="2">
    <source>
        <dbReference type="ARBA" id="ARBA00010145"/>
    </source>
</evidence>
<feature type="transmembrane region" description="Helical" evidence="8">
    <location>
        <begin position="281"/>
        <end position="304"/>
    </location>
</feature>
<feature type="transmembrane region" description="Helical" evidence="8">
    <location>
        <begin position="7"/>
        <end position="29"/>
    </location>
</feature>
<gene>
    <name evidence="9" type="ORF">D3875_14135</name>
</gene>
<feature type="transmembrane region" description="Helical" evidence="8">
    <location>
        <begin position="221"/>
        <end position="243"/>
    </location>
</feature>
<dbReference type="GO" id="GO:0055085">
    <property type="term" value="P:transmembrane transport"/>
    <property type="evidence" value="ECO:0007669"/>
    <property type="project" value="InterPro"/>
</dbReference>
<evidence type="ECO:0000256" key="8">
    <source>
        <dbReference type="SAM" id="Phobius"/>
    </source>
</evidence>
<feature type="transmembrane region" description="Helical" evidence="8">
    <location>
        <begin position="250"/>
        <end position="269"/>
    </location>
</feature>
<comment type="subcellular location">
    <subcellularLocation>
        <location evidence="1">Cell membrane</location>
        <topology evidence="1">Multi-pass membrane protein</topology>
    </subcellularLocation>
</comment>
<dbReference type="RefSeq" id="WP_119764730.1">
    <property type="nucleotide sequence ID" value="NZ_QYUJ01000014.1"/>
</dbReference>
<feature type="transmembrane region" description="Helical" evidence="8">
    <location>
        <begin position="35"/>
        <end position="54"/>
    </location>
</feature>
<evidence type="ECO:0000313" key="9">
    <source>
        <dbReference type="EMBL" id="RJF72519.1"/>
    </source>
</evidence>
<dbReference type="InterPro" id="IPR004776">
    <property type="entry name" value="Mem_transp_PIN-like"/>
</dbReference>
<name>A0A418V8V9_9DEIO</name>
<dbReference type="PANTHER" id="PTHR36838:SF1">
    <property type="entry name" value="SLR1864 PROTEIN"/>
    <property type="match status" value="1"/>
</dbReference>
<dbReference type="AlphaFoldDB" id="A0A418V8V9"/>
<keyword evidence="6 8" id="KW-1133">Transmembrane helix</keyword>
<dbReference type="GO" id="GO:0005886">
    <property type="term" value="C:plasma membrane"/>
    <property type="evidence" value="ECO:0007669"/>
    <property type="project" value="UniProtKB-SubCell"/>
</dbReference>
<evidence type="ECO:0000256" key="1">
    <source>
        <dbReference type="ARBA" id="ARBA00004651"/>
    </source>
</evidence>
<dbReference type="EMBL" id="QYUJ01000014">
    <property type="protein sequence ID" value="RJF72519.1"/>
    <property type="molecule type" value="Genomic_DNA"/>
</dbReference>
<dbReference type="Gene3D" id="1.20.1530.20">
    <property type="match status" value="1"/>
</dbReference>
<feature type="transmembrane region" description="Helical" evidence="8">
    <location>
        <begin position="159"/>
        <end position="178"/>
    </location>
</feature>
<evidence type="ECO:0000256" key="5">
    <source>
        <dbReference type="ARBA" id="ARBA00022692"/>
    </source>
</evidence>
<evidence type="ECO:0000256" key="7">
    <source>
        <dbReference type="ARBA" id="ARBA00023136"/>
    </source>
</evidence>
<reference evidence="9 10" key="1">
    <citation type="submission" date="2018-09" db="EMBL/GenBank/DDBJ databases">
        <authorList>
            <person name="Zhu H."/>
        </authorList>
    </citation>
    <scope>NUCLEOTIDE SEQUENCE [LARGE SCALE GENOMIC DNA]</scope>
    <source>
        <strain evidence="9 10">K2S05-167</strain>
    </source>
</reference>
<organism evidence="9 10">
    <name type="scientific">Deinococcus cavernae</name>
    <dbReference type="NCBI Taxonomy" id="2320857"/>
    <lineage>
        <taxon>Bacteria</taxon>
        <taxon>Thermotogati</taxon>
        <taxon>Deinococcota</taxon>
        <taxon>Deinococci</taxon>
        <taxon>Deinococcales</taxon>
        <taxon>Deinococcaceae</taxon>
        <taxon>Deinococcus</taxon>
    </lineage>
</organism>
<proteinExistence type="inferred from homology"/>
<comment type="caution">
    <text evidence="9">The sequence shown here is derived from an EMBL/GenBank/DDBJ whole genome shotgun (WGS) entry which is preliminary data.</text>
</comment>
<comment type="similarity">
    <text evidence="2">Belongs to the auxin efflux carrier (TC 2.A.69) family.</text>
</comment>
<feature type="transmembrane region" description="Helical" evidence="8">
    <location>
        <begin position="190"/>
        <end position="209"/>
    </location>
</feature>
<dbReference type="OrthoDB" id="527159at2"/>
<dbReference type="InterPro" id="IPR038770">
    <property type="entry name" value="Na+/solute_symporter_sf"/>
</dbReference>
<protein>
    <submittedName>
        <fullName evidence="9">AEC family transporter</fullName>
    </submittedName>
</protein>
<feature type="transmembrane region" description="Helical" evidence="8">
    <location>
        <begin position="66"/>
        <end position="84"/>
    </location>
</feature>
<feature type="transmembrane region" description="Helical" evidence="8">
    <location>
        <begin position="127"/>
        <end position="147"/>
    </location>
</feature>
<dbReference type="Proteomes" id="UP000286287">
    <property type="component" value="Unassembled WGS sequence"/>
</dbReference>